<evidence type="ECO:0000313" key="2">
    <source>
        <dbReference type="EMBL" id="GCD41504.1"/>
    </source>
</evidence>
<sequence length="420" mass="45495">MRVPVRRGAAVAAVLALIAGLALLLARPGAKGPACTGRTLGSWSAESRFTGEFTRYGNDNLRVDDWTGGDGTHSVRLPDGRTLWIFSDTFLDRVQPPPNPHGQPYPWRSADTGREPALTHNSLVVMDRAGRLERTLTGSTGTGPGPFFPDTPDGWRWPVQAHVEPRTPGSPEQVVRVLLWNRAPGRGPWVFGVPRATEIATLSLPDLRLESITQAVDQTSVRNPGDRVLYGTASVRDGAWTYVYGGDDGPDRAGSNAYLARVPTGQLGEARTWQFWDGQDWQPHAGRAVPVIREGRGRGVGSAFTVVRDGGTWVLLTMDDPGPPGDGLSAVTAYWACSAEGPWHGPAGRITPPRPADPTGQQRVAVYNPQAHPEFTADGALLVSYDVNWLGPPGAPSVAQVNRDVELYRPRFLRLRLHRG</sequence>
<keyword evidence="3" id="KW-1185">Reference proteome</keyword>
<dbReference type="Pfam" id="PF13810">
    <property type="entry name" value="DUF4185"/>
    <property type="match status" value="1"/>
</dbReference>
<comment type="caution">
    <text evidence="2">The sequence shown here is derived from an EMBL/GenBank/DDBJ whole genome shotgun (WGS) entry which is preliminary data.</text>
</comment>
<evidence type="ECO:0000313" key="3">
    <source>
        <dbReference type="Proteomes" id="UP000286746"/>
    </source>
</evidence>
<protein>
    <recommendedName>
        <fullName evidence="1">DUF4185 domain-containing protein</fullName>
    </recommendedName>
</protein>
<evidence type="ECO:0000259" key="1">
    <source>
        <dbReference type="Pfam" id="PF13810"/>
    </source>
</evidence>
<dbReference type="EMBL" id="BHZD01000001">
    <property type="protein sequence ID" value="GCD41504.1"/>
    <property type="molecule type" value="Genomic_DNA"/>
</dbReference>
<dbReference type="AlphaFoldDB" id="A0A401VWQ6"/>
<gene>
    <name evidence="2" type="ORF">GKJPGBOP_01159</name>
</gene>
<dbReference type="RefSeq" id="WP_125052441.1">
    <property type="nucleotide sequence ID" value="NZ_BHZD01000001.1"/>
</dbReference>
<accession>A0A401VWQ6</accession>
<organism evidence="2 3">
    <name type="scientific">Streptomyces paromomycinus</name>
    <name type="common">Streptomyces rimosus subsp. paromomycinus</name>
    <dbReference type="NCBI Taxonomy" id="92743"/>
    <lineage>
        <taxon>Bacteria</taxon>
        <taxon>Bacillati</taxon>
        <taxon>Actinomycetota</taxon>
        <taxon>Actinomycetes</taxon>
        <taxon>Kitasatosporales</taxon>
        <taxon>Streptomycetaceae</taxon>
        <taxon>Streptomyces</taxon>
    </lineage>
</organism>
<dbReference type="InterPro" id="IPR025442">
    <property type="entry name" value="DUF4185"/>
</dbReference>
<proteinExistence type="predicted"/>
<feature type="domain" description="DUF4185" evidence="1">
    <location>
        <begin position="224"/>
        <end position="376"/>
    </location>
</feature>
<reference evidence="2 3" key="1">
    <citation type="submission" date="2018-11" db="EMBL/GenBank/DDBJ databases">
        <title>Whole genome sequence of Streptomyces paromomycinus NBRC 15454(T).</title>
        <authorList>
            <person name="Komaki H."/>
            <person name="Tamura T."/>
        </authorList>
    </citation>
    <scope>NUCLEOTIDE SEQUENCE [LARGE SCALE GENOMIC DNA]</scope>
    <source>
        <strain evidence="2 3">NBRC 15454</strain>
    </source>
</reference>
<dbReference type="Proteomes" id="UP000286746">
    <property type="component" value="Unassembled WGS sequence"/>
</dbReference>
<name>A0A401VWQ6_STREY</name>